<protein>
    <recommendedName>
        <fullName evidence="4 14">Acetolactate synthase</fullName>
        <ecNumber evidence="4 14">2.2.1.6</ecNumber>
    </recommendedName>
</protein>
<keyword evidence="6" id="KW-0285">Flavoprotein</keyword>
<comment type="similarity">
    <text evidence="3 14">Belongs to the TPP enzyme family.</text>
</comment>
<dbReference type="UniPathway" id="UPA00047">
    <property type="reaction ID" value="UER00055"/>
</dbReference>
<dbReference type="FunFam" id="3.40.50.970:FF:000007">
    <property type="entry name" value="Acetolactate synthase"/>
    <property type="match status" value="1"/>
</dbReference>
<reference evidence="19" key="1">
    <citation type="submission" date="2017-11" db="EMBL/GenBank/DDBJ databases">
        <authorList>
            <person name="Watanabe M."/>
            <person name="Kojima H."/>
        </authorList>
    </citation>
    <scope>NUCLEOTIDE SEQUENCE [LARGE SCALE GENOMIC DNA]</scope>
    <source>
        <strain evidence="19">Tokyo 01</strain>
    </source>
</reference>
<organism evidence="18 19">
    <name type="scientific">Desulfonema ishimotonii</name>
    <dbReference type="NCBI Taxonomy" id="45657"/>
    <lineage>
        <taxon>Bacteria</taxon>
        <taxon>Pseudomonadati</taxon>
        <taxon>Thermodesulfobacteriota</taxon>
        <taxon>Desulfobacteria</taxon>
        <taxon>Desulfobacterales</taxon>
        <taxon>Desulfococcaceae</taxon>
        <taxon>Desulfonema</taxon>
    </lineage>
</organism>
<evidence type="ECO:0000256" key="13">
    <source>
        <dbReference type="ARBA" id="ARBA00048670"/>
    </source>
</evidence>
<evidence type="ECO:0000256" key="5">
    <source>
        <dbReference type="ARBA" id="ARBA00022605"/>
    </source>
</evidence>
<keyword evidence="10 14" id="KW-0460">Magnesium</keyword>
<dbReference type="SUPFAM" id="SSF52518">
    <property type="entry name" value="Thiamin diphosphate-binding fold (THDP-binding)"/>
    <property type="match status" value="2"/>
</dbReference>
<dbReference type="InterPro" id="IPR029061">
    <property type="entry name" value="THDP-binding"/>
</dbReference>
<keyword evidence="5 14" id="KW-0028">Amino-acid biosynthesis</keyword>
<dbReference type="UniPathway" id="UPA00049">
    <property type="reaction ID" value="UER00059"/>
</dbReference>
<evidence type="ECO:0000256" key="10">
    <source>
        <dbReference type="ARBA" id="ARBA00022842"/>
    </source>
</evidence>
<evidence type="ECO:0000256" key="1">
    <source>
        <dbReference type="ARBA" id="ARBA00004974"/>
    </source>
</evidence>
<dbReference type="GO" id="GO:0003984">
    <property type="term" value="F:acetolactate synthase activity"/>
    <property type="evidence" value="ECO:0007669"/>
    <property type="project" value="UniProtKB-EC"/>
</dbReference>
<keyword evidence="19" id="KW-1185">Reference proteome</keyword>
<evidence type="ECO:0000256" key="2">
    <source>
        <dbReference type="ARBA" id="ARBA00005025"/>
    </source>
</evidence>
<dbReference type="Pfam" id="PF02776">
    <property type="entry name" value="TPP_enzyme_N"/>
    <property type="match status" value="1"/>
</dbReference>
<evidence type="ECO:0000256" key="8">
    <source>
        <dbReference type="ARBA" id="ARBA00022723"/>
    </source>
</evidence>
<evidence type="ECO:0000259" key="17">
    <source>
        <dbReference type="Pfam" id="PF02776"/>
    </source>
</evidence>
<dbReference type="Gene3D" id="3.40.50.1220">
    <property type="entry name" value="TPP-binding domain"/>
    <property type="match status" value="1"/>
</dbReference>
<evidence type="ECO:0000256" key="9">
    <source>
        <dbReference type="ARBA" id="ARBA00022827"/>
    </source>
</evidence>
<evidence type="ECO:0000256" key="4">
    <source>
        <dbReference type="ARBA" id="ARBA00013145"/>
    </source>
</evidence>
<dbReference type="RefSeq" id="WP_124331211.1">
    <property type="nucleotide sequence ID" value="NZ_BEXT01000001.1"/>
</dbReference>
<dbReference type="InterPro" id="IPR045229">
    <property type="entry name" value="TPP_enz"/>
</dbReference>
<dbReference type="FunFam" id="3.40.50.1220:FF:000008">
    <property type="entry name" value="Acetolactate synthase"/>
    <property type="match status" value="1"/>
</dbReference>
<dbReference type="Gene3D" id="3.40.50.970">
    <property type="match status" value="2"/>
</dbReference>
<evidence type="ECO:0000256" key="6">
    <source>
        <dbReference type="ARBA" id="ARBA00022630"/>
    </source>
</evidence>
<comment type="caution">
    <text evidence="18">The sequence shown here is derived from an EMBL/GenBank/DDBJ whole genome shotgun (WGS) entry which is preliminary data.</text>
</comment>
<gene>
    <name evidence="18" type="ORF">DENIS_0963</name>
</gene>
<dbReference type="InterPro" id="IPR012846">
    <property type="entry name" value="Acetolactate_synth_lsu"/>
</dbReference>
<comment type="pathway">
    <text evidence="2 14">Amino-acid biosynthesis; L-valine biosynthesis; L-valine from pyruvate: step 1/4.</text>
</comment>
<sequence length="561" mass="61178">MKLTGAQILMKVLKEEGVDTIFGYPGGAVIDLYDELVKTDIRHILVRHEQGAVHAADAYSRASGKVGTCLVTSGPGATNTVTGIASAYMDSIPIVVITGQVPSHLIGNDAFQEVDIVGITRPCTKHNYLVQSADELARVVREAFYIARSGRPGPVLVDIPKDVMNNLATYKVPKNIRLRSYNPTYNPNMKQLHKVIEMVKMARRPMIFAGGGVILSGAHRELTAFARKARIPVTTSLMGLGAFPASDPLWLGMIGMHGTYRSNMSTAACDLMIGIGVRFDDRVTGKTDTFAAQAKIIHIDIDPTSIRKNVPVSIPVVGDCKTTLTHLNELLADADLGNLDEKRSGWLHQIEGWKNKARLAYDQNGAIKPQFVLEKLYELTRGKAIITTEVGQNQMWTAQYYHIEEPGQFITSGGLGVMGFGLPAAIGAQVAKPDDLVVCVAGDGSIQMNIQEMATAMQYNLPVKIVILNNGYLGMVRQWQELFYEKRYACTQMDHAPDFVKLAEAFGARGFRATKPAEVAQVISEGLSAEGPVIMEFVVEKEECVYPMVPAGAPITEMLLV</sequence>
<comment type="catalytic activity">
    <reaction evidence="13 14">
        <text>2 pyruvate + H(+) = (2S)-2-acetolactate + CO2</text>
        <dbReference type="Rhea" id="RHEA:25249"/>
        <dbReference type="ChEBI" id="CHEBI:15361"/>
        <dbReference type="ChEBI" id="CHEBI:15378"/>
        <dbReference type="ChEBI" id="CHEBI:16526"/>
        <dbReference type="ChEBI" id="CHEBI:58476"/>
        <dbReference type="EC" id="2.2.1.6"/>
    </reaction>
</comment>
<dbReference type="Pfam" id="PF00205">
    <property type="entry name" value="TPP_enzyme_M"/>
    <property type="match status" value="1"/>
</dbReference>
<dbReference type="PANTHER" id="PTHR18968:SF13">
    <property type="entry name" value="ACETOLACTATE SYNTHASE CATALYTIC SUBUNIT, MITOCHONDRIAL"/>
    <property type="match status" value="1"/>
</dbReference>
<dbReference type="GO" id="GO:0050660">
    <property type="term" value="F:flavin adenine dinucleotide binding"/>
    <property type="evidence" value="ECO:0007669"/>
    <property type="project" value="InterPro"/>
</dbReference>
<comment type="cofactor">
    <cofactor evidence="14">
        <name>Mg(2+)</name>
        <dbReference type="ChEBI" id="CHEBI:18420"/>
    </cofactor>
    <text evidence="14">Binds 1 Mg(2+) ion per subunit.</text>
</comment>
<accession>A0A401FSS3</accession>
<dbReference type="PROSITE" id="PS00187">
    <property type="entry name" value="TPP_ENZYMES"/>
    <property type="match status" value="1"/>
</dbReference>
<dbReference type="EMBL" id="BEXT01000001">
    <property type="protein sequence ID" value="GBC60021.1"/>
    <property type="molecule type" value="Genomic_DNA"/>
</dbReference>
<dbReference type="PANTHER" id="PTHR18968">
    <property type="entry name" value="THIAMINE PYROPHOSPHATE ENZYMES"/>
    <property type="match status" value="1"/>
</dbReference>
<evidence type="ECO:0000256" key="14">
    <source>
        <dbReference type="RuleBase" id="RU003591"/>
    </source>
</evidence>
<dbReference type="FunFam" id="3.40.50.970:FF:000016">
    <property type="entry name" value="Acetolactate synthase"/>
    <property type="match status" value="1"/>
</dbReference>
<evidence type="ECO:0000313" key="18">
    <source>
        <dbReference type="EMBL" id="GBC60021.1"/>
    </source>
</evidence>
<feature type="domain" description="Thiamine pyrophosphate enzyme central" evidence="15">
    <location>
        <begin position="193"/>
        <end position="327"/>
    </location>
</feature>
<evidence type="ECO:0000313" key="19">
    <source>
        <dbReference type="Proteomes" id="UP000288096"/>
    </source>
</evidence>
<comment type="pathway">
    <text evidence="1 14">Amino-acid biosynthesis; L-isoleucine biosynthesis; L-isoleucine from 2-oxobutanoate: step 1/4.</text>
</comment>
<keyword evidence="12 14" id="KW-0100">Branched-chain amino acid biosynthesis</keyword>
<evidence type="ECO:0000256" key="11">
    <source>
        <dbReference type="ARBA" id="ARBA00023052"/>
    </source>
</evidence>
<evidence type="ECO:0000259" key="15">
    <source>
        <dbReference type="Pfam" id="PF00205"/>
    </source>
</evidence>
<dbReference type="Pfam" id="PF02775">
    <property type="entry name" value="TPP_enzyme_C"/>
    <property type="match status" value="1"/>
</dbReference>
<dbReference type="InterPro" id="IPR029035">
    <property type="entry name" value="DHS-like_NAD/FAD-binding_dom"/>
</dbReference>
<evidence type="ECO:0000259" key="16">
    <source>
        <dbReference type="Pfam" id="PF02775"/>
    </source>
</evidence>
<dbReference type="SUPFAM" id="SSF52467">
    <property type="entry name" value="DHS-like NAD/FAD-binding domain"/>
    <property type="match status" value="1"/>
</dbReference>
<dbReference type="OrthoDB" id="2254214at2"/>
<dbReference type="GO" id="GO:0009097">
    <property type="term" value="P:isoleucine biosynthetic process"/>
    <property type="evidence" value="ECO:0007669"/>
    <property type="project" value="UniProtKB-UniPathway"/>
</dbReference>
<keyword evidence="9" id="KW-0274">FAD</keyword>
<keyword evidence="11 14" id="KW-0786">Thiamine pyrophosphate</keyword>
<dbReference type="NCBIfam" id="TIGR00118">
    <property type="entry name" value="acolac_lg"/>
    <property type="match status" value="1"/>
</dbReference>
<dbReference type="InterPro" id="IPR011766">
    <property type="entry name" value="TPP_enzyme_TPP-bd"/>
</dbReference>
<dbReference type="AlphaFoldDB" id="A0A401FSS3"/>
<dbReference type="GO" id="GO:0030976">
    <property type="term" value="F:thiamine pyrophosphate binding"/>
    <property type="evidence" value="ECO:0007669"/>
    <property type="project" value="UniProtKB-UniRule"/>
</dbReference>
<dbReference type="GO" id="GO:0009099">
    <property type="term" value="P:L-valine biosynthetic process"/>
    <property type="evidence" value="ECO:0007669"/>
    <property type="project" value="UniProtKB-UniPathway"/>
</dbReference>
<evidence type="ECO:0000256" key="7">
    <source>
        <dbReference type="ARBA" id="ARBA00022679"/>
    </source>
</evidence>
<dbReference type="CDD" id="cd02015">
    <property type="entry name" value="TPP_AHAS"/>
    <property type="match status" value="1"/>
</dbReference>
<dbReference type="InterPro" id="IPR012000">
    <property type="entry name" value="Thiamin_PyroP_enz_cen_dom"/>
</dbReference>
<dbReference type="Proteomes" id="UP000288096">
    <property type="component" value="Unassembled WGS sequence"/>
</dbReference>
<evidence type="ECO:0000256" key="12">
    <source>
        <dbReference type="ARBA" id="ARBA00023304"/>
    </source>
</evidence>
<dbReference type="CDD" id="cd07035">
    <property type="entry name" value="TPP_PYR_POX_like"/>
    <property type="match status" value="1"/>
</dbReference>
<dbReference type="InterPro" id="IPR000399">
    <property type="entry name" value="TPP-bd_CS"/>
</dbReference>
<dbReference type="InterPro" id="IPR039368">
    <property type="entry name" value="AHAS_TPP"/>
</dbReference>
<keyword evidence="8 14" id="KW-0479">Metal-binding</keyword>
<dbReference type="EC" id="2.2.1.6" evidence="4 14"/>
<proteinExistence type="inferred from homology"/>
<dbReference type="InterPro" id="IPR012001">
    <property type="entry name" value="Thiamin_PyroP_enz_TPP-bd_dom"/>
</dbReference>
<dbReference type="GO" id="GO:0005948">
    <property type="term" value="C:acetolactate synthase complex"/>
    <property type="evidence" value="ECO:0007669"/>
    <property type="project" value="TreeGrafter"/>
</dbReference>
<name>A0A401FSS3_9BACT</name>
<reference evidence="19" key="2">
    <citation type="submission" date="2019-01" db="EMBL/GenBank/DDBJ databases">
        <title>Genome sequence of Desulfonema ishimotonii strain Tokyo 01.</title>
        <authorList>
            <person name="Fukui M."/>
        </authorList>
    </citation>
    <scope>NUCLEOTIDE SEQUENCE [LARGE SCALE GENOMIC DNA]</scope>
    <source>
        <strain evidence="19">Tokyo 01</strain>
    </source>
</reference>
<dbReference type="GO" id="GO:0000287">
    <property type="term" value="F:magnesium ion binding"/>
    <property type="evidence" value="ECO:0007669"/>
    <property type="project" value="UniProtKB-UniRule"/>
</dbReference>
<keyword evidence="7 14" id="KW-0808">Transferase</keyword>
<evidence type="ECO:0000256" key="3">
    <source>
        <dbReference type="ARBA" id="ARBA00007812"/>
    </source>
</evidence>
<feature type="domain" description="Thiamine pyrophosphate enzyme N-terminal TPP-binding" evidence="17">
    <location>
        <begin position="4"/>
        <end position="118"/>
    </location>
</feature>
<comment type="cofactor">
    <cofactor evidence="14">
        <name>thiamine diphosphate</name>
        <dbReference type="ChEBI" id="CHEBI:58937"/>
    </cofactor>
    <text evidence="14">Binds 1 thiamine pyrophosphate per subunit.</text>
</comment>
<feature type="domain" description="Thiamine pyrophosphate enzyme TPP-binding" evidence="16">
    <location>
        <begin position="390"/>
        <end position="536"/>
    </location>
</feature>